<evidence type="ECO:0000313" key="2">
    <source>
        <dbReference type="EMBL" id="MDN8621169.1"/>
    </source>
</evidence>
<proteinExistence type="predicted"/>
<sequence>MMSPRKLAVVLATTVGITSLGLSITPAASAYADNEKIYNVQLTLYGGKDNDNITPDNDNPRGIAWPKDDPAYKGKTIHKLASGDGTWENPTTLAVADPAHGGPFSQGTRFYIPAVHRYFIAEDTCHECLQDWHNGEQQHVDMWAGKNATQKAMNSYPANGPHTIIVNPHSGLRVDKGPLLTH</sequence>
<name>A0ABT8Q713_9CORY</name>
<protein>
    <submittedName>
        <fullName evidence="2">Uncharacterized protein</fullName>
    </submittedName>
</protein>
<keyword evidence="3" id="KW-1185">Reference proteome</keyword>
<accession>A0ABT8Q713</accession>
<comment type="caution">
    <text evidence="2">The sequence shown here is derived from an EMBL/GenBank/DDBJ whole genome shotgun (WGS) entry which is preliminary data.</text>
</comment>
<organism evidence="2 3">
    <name type="scientific">Corynebacterium kefirresidentii</name>
    <dbReference type="NCBI Taxonomy" id="1979527"/>
    <lineage>
        <taxon>Bacteria</taxon>
        <taxon>Bacillati</taxon>
        <taxon>Actinomycetota</taxon>
        <taxon>Actinomycetes</taxon>
        <taxon>Mycobacteriales</taxon>
        <taxon>Corynebacteriaceae</taxon>
        <taxon>Corynebacterium</taxon>
    </lineage>
</organism>
<gene>
    <name evidence="2" type="ORF">Q0N36_11385</name>
</gene>
<feature type="signal peptide" evidence="1">
    <location>
        <begin position="1"/>
        <end position="32"/>
    </location>
</feature>
<reference evidence="2" key="1">
    <citation type="submission" date="2023-07" db="EMBL/GenBank/DDBJ databases">
        <title>Insights into the diversity of cutaneous corynebacteria.</title>
        <authorList>
            <person name="Bruggemann H."/>
            <person name="Poehlein A."/>
        </authorList>
    </citation>
    <scope>NUCLEOTIDE SEQUENCE</scope>
    <source>
        <strain evidence="2">P7_F1</strain>
    </source>
</reference>
<feature type="chain" id="PRO_5046942284" evidence="1">
    <location>
        <begin position="33"/>
        <end position="182"/>
    </location>
</feature>
<evidence type="ECO:0000256" key="1">
    <source>
        <dbReference type="SAM" id="SignalP"/>
    </source>
</evidence>
<dbReference type="Proteomes" id="UP001174347">
    <property type="component" value="Unassembled WGS sequence"/>
</dbReference>
<dbReference type="RefSeq" id="WP_239206850.1">
    <property type="nucleotide sequence ID" value="NZ_JAKRDW010000023.1"/>
</dbReference>
<keyword evidence="1" id="KW-0732">Signal</keyword>
<evidence type="ECO:0000313" key="3">
    <source>
        <dbReference type="Proteomes" id="UP001174347"/>
    </source>
</evidence>
<dbReference type="EMBL" id="JAUKFM010000010">
    <property type="protein sequence ID" value="MDN8621169.1"/>
    <property type="molecule type" value="Genomic_DNA"/>
</dbReference>